<keyword evidence="6" id="KW-1185">Reference proteome</keyword>
<comment type="caution">
    <text evidence="5">The sequence shown here is derived from an EMBL/GenBank/DDBJ whole genome shotgun (WGS) entry which is preliminary data.</text>
</comment>
<dbReference type="PANTHER" id="PTHR33744:SF1">
    <property type="entry name" value="DNA-BINDING TRANSCRIPTIONAL ACTIVATOR ADER"/>
    <property type="match status" value="1"/>
</dbReference>
<dbReference type="RefSeq" id="WP_209667990.1">
    <property type="nucleotide sequence ID" value="NZ_JAGGMS010000001.1"/>
</dbReference>
<accession>A0ABS4Q1U1</accession>
<proteinExistence type="inferred from homology"/>
<feature type="domain" description="RsbT co-antagonist protein RsbRD N-terminal" evidence="3">
    <location>
        <begin position="11"/>
        <end position="155"/>
    </location>
</feature>
<evidence type="ECO:0000259" key="3">
    <source>
        <dbReference type="Pfam" id="PF14361"/>
    </source>
</evidence>
<dbReference type="Pfam" id="PF13556">
    <property type="entry name" value="HTH_30"/>
    <property type="match status" value="1"/>
</dbReference>
<dbReference type="InterPro" id="IPR042070">
    <property type="entry name" value="PucR_C-HTH_sf"/>
</dbReference>
<organism evidence="5 6">
    <name type="scientific">Amycolatopsis magusensis</name>
    <dbReference type="NCBI Taxonomy" id="882444"/>
    <lineage>
        <taxon>Bacteria</taxon>
        <taxon>Bacillati</taxon>
        <taxon>Actinomycetota</taxon>
        <taxon>Actinomycetes</taxon>
        <taxon>Pseudonocardiales</taxon>
        <taxon>Pseudonocardiaceae</taxon>
        <taxon>Amycolatopsis</taxon>
    </lineage>
</organism>
<dbReference type="InterPro" id="IPR041522">
    <property type="entry name" value="CdaR_GGDEF"/>
</dbReference>
<feature type="domain" description="CdaR GGDEF-like" evidence="4">
    <location>
        <begin position="177"/>
        <end position="276"/>
    </location>
</feature>
<name>A0ABS4Q1U1_9PSEU</name>
<reference evidence="5 6" key="1">
    <citation type="submission" date="2021-03" db="EMBL/GenBank/DDBJ databases">
        <title>Sequencing the genomes of 1000 actinobacteria strains.</title>
        <authorList>
            <person name="Klenk H.-P."/>
        </authorList>
    </citation>
    <scope>NUCLEOTIDE SEQUENCE [LARGE SCALE GENOMIC DNA]</scope>
    <source>
        <strain evidence="5 6">DSM 45510</strain>
    </source>
</reference>
<evidence type="ECO:0000313" key="5">
    <source>
        <dbReference type="EMBL" id="MBP2185048.1"/>
    </source>
</evidence>
<dbReference type="Pfam" id="PF17853">
    <property type="entry name" value="GGDEF_2"/>
    <property type="match status" value="1"/>
</dbReference>
<evidence type="ECO:0008006" key="7">
    <source>
        <dbReference type="Google" id="ProtNLM"/>
    </source>
</evidence>
<dbReference type="Proteomes" id="UP000741013">
    <property type="component" value="Unassembled WGS sequence"/>
</dbReference>
<evidence type="ECO:0000313" key="6">
    <source>
        <dbReference type="Proteomes" id="UP000741013"/>
    </source>
</evidence>
<dbReference type="PANTHER" id="PTHR33744">
    <property type="entry name" value="CARBOHYDRATE DIACID REGULATOR"/>
    <property type="match status" value="1"/>
</dbReference>
<evidence type="ECO:0000259" key="4">
    <source>
        <dbReference type="Pfam" id="PF17853"/>
    </source>
</evidence>
<gene>
    <name evidence="5" type="ORF">JOM49_006574</name>
</gene>
<comment type="similarity">
    <text evidence="1">Belongs to the CdaR family.</text>
</comment>
<feature type="domain" description="PucR C-terminal helix-turn-helix" evidence="2">
    <location>
        <begin position="329"/>
        <end position="383"/>
    </location>
</feature>
<dbReference type="InterPro" id="IPR025751">
    <property type="entry name" value="RsbRD_N_dom"/>
</dbReference>
<evidence type="ECO:0000256" key="1">
    <source>
        <dbReference type="ARBA" id="ARBA00006754"/>
    </source>
</evidence>
<dbReference type="Pfam" id="PF14361">
    <property type="entry name" value="RsbRD_N"/>
    <property type="match status" value="1"/>
</dbReference>
<dbReference type="Gene3D" id="1.10.10.2840">
    <property type="entry name" value="PucR C-terminal helix-turn-helix domain"/>
    <property type="match status" value="1"/>
</dbReference>
<evidence type="ECO:0000259" key="2">
    <source>
        <dbReference type="Pfam" id="PF13556"/>
    </source>
</evidence>
<dbReference type="InterPro" id="IPR025736">
    <property type="entry name" value="PucR_C-HTH_dom"/>
</dbReference>
<dbReference type="EMBL" id="JAGGMS010000001">
    <property type="protein sequence ID" value="MBP2185048.1"/>
    <property type="molecule type" value="Genomic_DNA"/>
</dbReference>
<dbReference type="InterPro" id="IPR051448">
    <property type="entry name" value="CdaR-like_regulators"/>
</dbReference>
<sequence>MGTTSAAEVETIAETVHDAIASRVFPRHAKDSRFDEVLKRCVRGNIGLLADVASGRVHHEEPQLGHALAFAEVVADQGLPFEDLERAYWVGLEQFWHRWLAIVGEAAARGDGTVAELIGDRTPAVFGYVTRVLGLVSARYDEAAGELACTGEERRRALVGELLGAAPPAHTQFLDDELGYRLRACHLALLLQGDRPHAERRLARLRHETDAQAALLVQRSPGLWAGWLGFPGRVDPATLRMIRQAVSRHGEPVVAGGPALGLAGFRRAHEEAVRAFALREVLADPGDFLWYTDVRLEAFLLGDPAAARRFVAEELGELAEANERADRIRETLLAALASGSQARAAAELGVHENTVRLRIRTATELLGDALSERRTELLVALRLRRALGPQAGSGSMDAVG</sequence>
<protein>
    <recommendedName>
        <fullName evidence="7">PucR C-terminal helix-turn-helix domain-containing protein</fullName>
    </recommendedName>
</protein>